<name>A0ABT9NTP9_9ACTN</name>
<dbReference type="SUPFAM" id="SSF50891">
    <property type="entry name" value="Cyclophilin-like"/>
    <property type="match status" value="1"/>
</dbReference>
<keyword evidence="6" id="KW-1185">Reference proteome</keyword>
<keyword evidence="3" id="KW-0067">ATP-binding</keyword>
<dbReference type="EMBL" id="JAUSQM010000001">
    <property type="protein sequence ID" value="MDP9823808.1"/>
    <property type="molecule type" value="Genomic_DNA"/>
</dbReference>
<dbReference type="PANTHER" id="PTHR43309:SF3">
    <property type="entry name" value="5-OXOPROLINASE SUBUNIT C"/>
    <property type="match status" value="1"/>
</dbReference>
<dbReference type="RefSeq" id="WP_068124109.1">
    <property type="nucleotide sequence ID" value="NZ_CCXJ01000688.1"/>
</dbReference>
<dbReference type="Proteomes" id="UP001240447">
    <property type="component" value="Unassembled WGS sequence"/>
</dbReference>
<keyword evidence="1" id="KW-0547">Nucleotide-binding</keyword>
<gene>
    <name evidence="5" type="ORF">J2S59_003617</name>
</gene>
<dbReference type="InterPro" id="IPR003778">
    <property type="entry name" value="CT_A_B"/>
</dbReference>
<dbReference type="SMART" id="SM00797">
    <property type="entry name" value="AHS2"/>
    <property type="match status" value="1"/>
</dbReference>
<organism evidence="5 6">
    <name type="scientific">Nocardioides massiliensis</name>
    <dbReference type="NCBI Taxonomy" id="1325935"/>
    <lineage>
        <taxon>Bacteria</taxon>
        <taxon>Bacillati</taxon>
        <taxon>Actinomycetota</taxon>
        <taxon>Actinomycetes</taxon>
        <taxon>Propionibacteriales</taxon>
        <taxon>Nocardioidaceae</taxon>
        <taxon>Nocardioides</taxon>
    </lineage>
</organism>
<feature type="domain" description="Carboxyltransferase" evidence="4">
    <location>
        <begin position="26"/>
        <end position="289"/>
    </location>
</feature>
<evidence type="ECO:0000256" key="3">
    <source>
        <dbReference type="ARBA" id="ARBA00022840"/>
    </source>
</evidence>
<dbReference type="InterPro" id="IPR029000">
    <property type="entry name" value="Cyclophilin-like_dom_sf"/>
</dbReference>
<comment type="caution">
    <text evidence="5">The sequence shown here is derived from an EMBL/GenBank/DDBJ whole genome shotgun (WGS) entry which is preliminary data.</text>
</comment>
<dbReference type="Pfam" id="PF02626">
    <property type="entry name" value="CT_A_B"/>
    <property type="match status" value="1"/>
</dbReference>
<dbReference type="NCBIfam" id="TIGR00724">
    <property type="entry name" value="urea_amlyse_rel"/>
    <property type="match status" value="1"/>
</dbReference>
<proteinExistence type="predicted"/>
<evidence type="ECO:0000313" key="5">
    <source>
        <dbReference type="EMBL" id="MDP9823808.1"/>
    </source>
</evidence>
<accession>A0ABT9NTP9</accession>
<protein>
    <submittedName>
        <fullName evidence="5">Biotin-dependent carboxylase-like uncharacterized protein</fullName>
    </submittedName>
</protein>
<dbReference type="PANTHER" id="PTHR43309">
    <property type="entry name" value="5-OXOPROLINASE SUBUNIT C"/>
    <property type="match status" value="1"/>
</dbReference>
<dbReference type="Gene3D" id="2.40.100.10">
    <property type="entry name" value="Cyclophilin-like"/>
    <property type="match status" value="1"/>
</dbReference>
<evidence type="ECO:0000256" key="2">
    <source>
        <dbReference type="ARBA" id="ARBA00022801"/>
    </source>
</evidence>
<evidence type="ECO:0000313" key="6">
    <source>
        <dbReference type="Proteomes" id="UP001240447"/>
    </source>
</evidence>
<sequence length="289" mass="29664">MTVRLRVLATGPLALVQDEGRPGLTGVGVGRSGAADRTAYALANRVVANPPGLAALEVTLGGLEVEVLGGSLTVCLTGAPAPLFVDDVPAGTHAPVTVPEGGHVRVDPPPVGLRSYLAVRGGVDVAPVLGSRSHDVLAALGPAPLAEGDELPVGPTPPEHPAVDQVAPPRYDDDPVVLRAVRGPRDGWVEDPDVLVATTWTATERTNRIGMRLSGGAVQHAEGAGELPSEGVWRGAIQVPPNGEPVVFLADHPVTGGYPVVGVVVDADVDRAAQVRPGQQVRFRWVSGA</sequence>
<keyword evidence="2" id="KW-0378">Hydrolase</keyword>
<dbReference type="InterPro" id="IPR052708">
    <property type="entry name" value="PxpC"/>
</dbReference>
<reference evidence="5 6" key="1">
    <citation type="submission" date="2023-07" db="EMBL/GenBank/DDBJ databases">
        <title>Sequencing the genomes of 1000 actinobacteria strains.</title>
        <authorList>
            <person name="Klenk H.-P."/>
        </authorList>
    </citation>
    <scope>NUCLEOTIDE SEQUENCE [LARGE SCALE GENOMIC DNA]</scope>
    <source>
        <strain evidence="5 6">GD13</strain>
    </source>
</reference>
<evidence type="ECO:0000256" key="1">
    <source>
        <dbReference type="ARBA" id="ARBA00022741"/>
    </source>
</evidence>
<evidence type="ECO:0000259" key="4">
    <source>
        <dbReference type="SMART" id="SM00797"/>
    </source>
</evidence>